<evidence type="ECO:0000256" key="1">
    <source>
        <dbReference type="SAM" id="MobiDB-lite"/>
    </source>
</evidence>
<organism evidence="2 3">
    <name type="scientific">Streptomyces sedi</name>
    <dbReference type="NCBI Taxonomy" id="555059"/>
    <lineage>
        <taxon>Bacteria</taxon>
        <taxon>Bacillati</taxon>
        <taxon>Actinomycetota</taxon>
        <taxon>Actinomycetes</taxon>
        <taxon>Kitasatosporales</taxon>
        <taxon>Streptomycetaceae</taxon>
        <taxon>Streptomyces</taxon>
    </lineage>
</organism>
<feature type="compositionally biased region" description="Low complexity" evidence="1">
    <location>
        <begin position="122"/>
        <end position="144"/>
    </location>
</feature>
<accession>A0A5C4UYS1</accession>
<evidence type="ECO:0000313" key="2">
    <source>
        <dbReference type="EMBL" id="TNM28403.1"/>
    </source>
</evidence>
<name>A0A5C4UYS1_9ACTN</name>
<feature type="region of interest" description="Disordered" evidence="1">
    <location>
        <begin position="84"/>
        <end position="193"/>
    </location>
</feature>
<gene>
    <name evidence="2" type="ORF">FH715_17745</name>
</gene>
<reference evidence="2 3" key="1">
    <citation type="submission" date="2019-06" db="EMBL/GenBank/DDBJ databases">
        <title>Draft genome of Streptomyces sedi sp. JCM16909.</title>
        <authorList>
            <person name="Klykleung N."/>
            <person name="Tanasupawat S."/>
            <person name="Kudo T."/>
            <person name="Yuki M."/>
            <person name="Ohkuma M."/>
        </authorList>
    </citation>
    <scope>NUCLEOTIDE SEQUENCE [LARGE SCALE GENOMIC DNA]</scope>
    <source>
        <strain evidence="2 3">JCM 16909</strain>
    </source>
</reference>
<protein>
    <recommendedName>
        <fullName evidence="4">Heparin-binding hemagglutinin</fullName>
    </recommendedName>
</protein>
<evidence type="ECO:0000313" key="3">
    <source>
        <dbReference type="Proteomes" id="UP000311713"/>
    </source>
</evidence>
<evidence type="ECO:0008006" key="4">
    <source>
        <dbReference type="Google" id="ProtNLM"/>
    </source>
</evidence>
<sequence length="193" mass="20463">MAITDDLRKTLTESTPLYVAAGTADLAAQKLRELPATLERLRAEAPEQLPRIRERAQHAALTGVGVALEYAVKARETYDGLAERGKTVVERRRAEEEGAGDWDEVTVERASVTEPVAAEPFTEPASVTEEAEAAARAAATATEKPAAEKPEAPAESEASAEPAAKKATAAKPRRANGTRKAAPSGPKKMPPKD</sequence>
<dbReference type="AlphaFoldDB" id="A0A5C4UYS1"/>
<feature type="compositionally biased region" description="Basic and acidic residues" evidence="1">
    <location>
        <begin position="84"/>
        <end position="96"/>
    </location>
</feature>
<keyword evidence="3" id="KW-1185">Reference proteome</keyword>
<proteinExistence type="predicted"/>
<comment type="caution">
    <text evidence="2">The sequence shown here is derived from an EMBL/GenBank/DDBJ whole genome shotgun (WGS) entry which is preliminary data.</text>
</comment>
<feature type="compositionally biased region" description="Low complexity" evidence="1">
    <location>
        <begin position="153"/>
        <end position="170"/>
    </location>
</feature>
<dbReference type="EMBL" id="VDGT01000013">
    <property type="protein sequence ID" value="TNM28403.1"/>
    <property type="molecule type" value="Genomic_DNA"/>
</dbReference>
<dbReference type="OrthoDB" id="3872827at2"/>
<dbReference type="RefSeq" id="WP_139646449.1">
    <property type="nucleotide sequence ID" value="NZ_BAAAZS010000081.1"/>
</dbReference>
<dbReference type="Proteomes" id="UP000311713">
    <property type="component" value="Unassembled WGS sequence"/>
</dbReference>